<protein>
    <submittedName>
        <fullName evidence="2">Uncharacterized protein</fullName>
    </submittedName>
</protein>
<evidence type="ECO:0000313" key="3">
    <source>
        <dbReference type="Proteomes" id="UP001642484"/>
    </source>
</evidence>
<feature type="compositionally biased region" description="Polar residues" evidence="1">
    <location>
        <begin position="82"/>
        <end position="95"/>
    </location>
</feature>
<keyword evidence="3" id="KW-1185">Reference proteome</keyword>
<organism evidence="2 3">
    <name type="scientific">Durusdinium trenchii</name>
    <dbReference type="NCBI Taxonomy" id="1381693"/>
    <lineage>
        <taxon>Eukaryota</taxon>
        <taxon>Sar</taxon>
        <taxon>Alveolata</taxon>
        <taxon>Dinophyceae</taxon>
        <taxon>Suessiales</taxon>
        <taxon>Symbiodiniaceae</taxon>
        <taxon>Durusdinium</taxon>
    </lineage>
</organism>
<feature type="compositionally biased region" description="Basic and acidic residues" evidence="1">
    <location>
        <begin position="1"/>
        <end position="10"/>
    </location>
</feature>
<proteinExistence type="predicted"/>
<name>A0ABP0MTY9_9DINO</name>
<accession>A0ABP0MTY9</accession>
<feature type="region of interest" description="Disordered" evidence="1">
    <location>
        <begin position="1"/>
        <end position="122"/>
    </location>
</feature>
<feature type="compositionally biased region" description="Basic and acidic residues" evidence="1">
    <location>
        <begin position="98"/>
        <end position="115"/>
    </location>
</feature>
<gene>
    <name evidence="2" type="ORF">CCMP2556_LOCUS27412</name>
</gene>
<evidence type="ECO:0000256" key="1">
    <source>
        <dbReference type="SAM" id="MobiDB-lite"/>
    </source>
</evidence>
<comment type="caution">
    <text evidence="2">The sequence shown here is derived from an EMBL/GenBank/DDBJ whole genome shotgun (WGS) entry which is preliminary data.</text>
</comment>
<sequence>MASESDKKVPVSETSSGRSRWLDGTNVKAGTQEEPSEVPVKAKPKVPPQGLAADPWEGQQLRAEPQLEQGGEDPWAKYHNAKPQSTEAEWPSSTCRRGFSDDGERRSVRDPRDPNDIPVIFGPRSPFRRPRGLFDVDERISHCMARFLRYRSAYLGKDDDGFVELPSLLEEVAGDLPGTTAEDLHRVALSSASRLGRRFDTREIQSADGKVLTLVRAAYRHMDDAPFSRGGRRRDMFRQPAGSWLSPTAQEVKRDRGHFVMSSPRERKEDRDIHYEIEDQFAALQADSPYADVAKVWRKLRRYKKRSSNARSASTEATSSSQEEVWERFLEPVTLRPWFWNPKTEEVLYPDELEDGWQMFFTEEGQRWFWQEATGRYFFEELSTEE</sequence>
<evidence type="ECO:0000313" key="2">
    <source>
        <dbReference type="EMBL" id="CAK9054960.1"/>
    </source>
</evidence>
<reference evidence="2 3" key="1">
    <citation type="submission" date="2024-02" db="EMBL/GenBank/DDBJ databases">
        <authorList>
            <person name="Chen Y."/>
            <person name="Shah S."/>
            <person name="Dougan E. K."/>
            <person name="Thang M."/>
            <person name="Chan C."/>
        </authorList>
    </citation>
    <scope>NUCLEOTIDE SEQUENCE [LARGE SCALE GENOMIC DNA]</scope>
</reference>
<dbReference type="EMBL" id="CAXAMN010019779">
    <property type="protein sequence ID" value="CAK9054960.1"/>
    <property type="molecule type" value="Genomic_DNA"/>
</dbReference>
<dbReference type="Proteomes" id="UP001642484">
    <property type="component" value="Unassembled WGS sequence"/>
</dbReference>